<dbReference type="Pfam" id="PF00775">
    <property type="entry name" value="Dioxygenase_C"/>
    <property type="match status" value="1"/>
</dbReference>
<evidence type="ECO:0000313" key="9">
    <source>
        <dbReference type="EMBL" id="MEJ8813647.1"/>
    </source>
</evidence>
<gene>
    <name evidence="9" type="ORF">WKW77_21350</name>
</gene>
<dbReference type="InterPro" id="IPR015889">
    <property type="entry name" value="Intradiol_dOase_core"/>
</dbReference>
<dbReference type="InterPro" id="IPR050770">
    <property type="entry name" value="Intradiol_RC_Dioxygenase"/>
</dbReference>
<evidence type="ECO:0000256" key="2">
    <source>
        <dbReference type="ARBA" id="ARBA00007825"/>
    </source>
</evidence>
<dbReference type="EMBL" id="JBBKZU010000009">
    <property type="protein sequence ID" value="MEJ8813647.1"/>
    <property type="molecule type" value="Genomic_DNA"/>
</dbReference>
<evidence type="ECO:0000259" key="8">
    <source>
        <dbReference type="Pfam" id="PF04444"/>
    </source>
</evidence>
<evidence type="ECO:0000256" key="3">
    <source>
        <dbReference type="ARBA" id="ARBA00022723"/>
    </source>
</evidence>
<evidence type="ECO:0000256" key="4">
    <source>
        <dbReference type="ARBA" id="ARBA00022964"/>
    </source>
</evidence>
<comment type="caution">
    <text evidence="9">The sequence shown here is derived from an EMBL/GenBank/DDBJ whole genome shotgun (WGS) entry which is preliminary data.</text>
</comment>
<keyword evidence="5" id="KW-0560">Oxidoreductase</keyword>
<evidence type="ECO:0000256" key="6">
    <source>
        <dbReference type="ARBA" id="ARBA00023004"/>
    </source>
</evidence>
<comment type="similarity">
    <text evidence="2">Belongs to the intradiol ring-cleavage dioxygenase family.</text>
</comment>
<dbReference type="InterPro" id="IPR007535">
    <property type="entry name" value="Catechol_dOase_N"/>
</dbReference>
<proteinExistence type="inferred from homology"/>
<dbReference type="Gene3D" id="2.60.130.10">
    <property type="entry name" value="Aromatic compound dioxygenase"/>
    <property type="match status" value="1"/>
</dbReference>
<sequence>MSEYNQDGITRDVLDAFAKTPDPRLRELMTALVKHLHAFAREVDLKPEEWLAGLNFLNATGQISTDKRPEFILLSDTLGLSMMVVALAQARASQAKGATEATEATVEGPFYWAGAPDVELGSDIANGATGEPTFYMGRVTDCDGQPLAGALLDVWSGDGHGKYDVQLSSEPSMQARGRFRTDAQGRYWFWSIRPNYYPIPDDGPVGDMMRATERSIYRPGHLHLQVSAPGHVTLTTQLFVGGSPYIDADAVFGKRDSLVVDFETHPPGKAIDGREMRVPYHSASFDVRLAPATA</sequence>
<comment type="cofactor">
    <cofactor evidence="1">
        <name>Fe(3+)</name>
        <dbReference type="ChEBI" id="CHEBI:29034"/>
    </cofactor>
</comment>
<dbReference type="SUPFAM" id="SSF49482">
    <property type="entry name" value="Aromatic compound dioxygenase"/>
    <property type="match status" value="1"/>
</dbReference>
<dbReference type="RefSeq" id="WP_340358885.1">
    <property type="nucleotide sequence ID" value="NZ_JBBKZU010000009.1"/>
</dbReference>
<dbReference type="Proteomes" id="UP001365846">
    <property type="component" value="Unassembled WGS sequence"/>
</dbReference>
<feature type="domain" description="Intradiol ring-cleavage dioxygenases" evidence="7">
    <location>
        <begin position="107"/>
        <end position="265"/>
    </location>
</feature>
<feature type="domain" description="Catechol dioxygenase N-terminal" evidence="8">
    <location>
        <begin position="22"/>
        <end position="95"/>
    </location>
</feature>
<dbReference type="PANTHER" id="PTHR33711:SF7">
    <property type="entry name" value="INTRADIOL RING-CLEAVAGE DIOXYGENASES DOMAIN-CONTAINING PROTEIN-RELATED"/>
    <property type="match status" value="1"/>
</dbReference>
<evidence type="ECO:0000256" key="5">
    <source>
        <dbReference type="ARBA" id="ARBA00023002"/>
    </source>
</evidence>
<reference evidence="9 10" key="1">
    <citation type="submission" date="2024-03" db="EMBL/GenBank/DDBJ databases">
        <title>Novel species of the genus Variovorax.</title>
        <authorList>
            <person name="Liu Q."/>
            <person name="Xin Y.-H."/>
        </authorList>
    </citation>
    <scope>NUCLEOTIDE SEQUENCE [LARGE SCALE GENOMIC DNA]</scope>
    <source>
        <strain evidence="9 10">KACC 18899</strain>
    </source>
</reference>
<dbReference type="InterPro" id="IPR000627">
    <property type="entry name" value="Intradiol_dOase_C"/>
</dbReference>
<evidence type="ECO:0000256" key="1">
    <source>
        <dbReference type="ARBA" id="ARBA00001965"/>
    </source>
</evidence>
<accession>A0ABU8VKG3</accession>
<keyword evidence="3" id="KW-0479">Metal-binding</keyword>
<evidence type="ECO:0000259" key="7">
    <source>
        <dbReference type="Pfam" id="PF00775"/>
    </source>
</evidence>
<dbReference type="Pfam" id="PF04444">
    <property type="entry name" value="Dioxygenase_N"/>
    <property type="match status" value="1"/>
</dbReference>
<evidence type="ECO:0000313" key="10">
    <source>
        <dbReference type="Proteomes" id="UP001365846"/>
    </source>
</evidence>
<protein>
    <submittedName>
        <fullName evidence="9">Dioxygenase</fullName>
    </submittedName>
</protein>
<keyword evidence="4 9" id="KW-0223">Dioxygenase</keyword>
<dbReference type="PANTHER" id="PTHR33711">
    <property type="entry name" value="DIOXYGENASE, PUTATIVE (AFU_ORTHOLOGUE AFUA_2G02910)-RELATED"/>
    <property type="match status" value="1"/>
</dbReference>
<organism evidence="9 10">
    <name type="scientific">Variovorax ureilyticus</name>
    <dbReference type="NCBI Taxonomy" id="1836198"/>
    <lineage>
        <taxon>Bacteria</taxon>
        <taxon>Pseudomonadati</taxon>
        <taxon>Pseudomonadota</taxon>
        <taxon>Betaproteobacteria</taxon>
        <taxon>Burkholderiales</taxon>
        <taxon>Comamonadaceae</taxon>
        <taxon>Variovorax</taxon>
    </lineage>
</organism>
<keyword evidence="10" id="KW-1185">Reference proteome</keyword>
<name>A0ABU8VKG3_9BURK</name>
<keyword evidence="6" id="KW-0408">Iron</keyword>
<dbReference type="GO" id="GO:0051213">
    <property type="term" value="F:dioxygenase activity"/>
    <property type="evidence" value="ECO:0007669"/>
    <property type="project" value="UniProtKB-KW"/>
</dbReference>